<accession>A0A4U0QT18</accession>
<protein>
    <submittedName>
        <fullName evidence="2">DUF2125 domain-containing protein</fullName>
    </submittedName>
</protein>
<dbReference type="EMBL" id="SUNH01000009">
    <property type="protein sequence ID" value="TJZ85145.1"/>
    <property type="molecule type" value="Genomic_DNA"/>
</dbReference>
<feature type="chain" id="PRO_5020415025" evidence="1">
    <location>
        <begin position="22"/>
        <end position="508"/>
    </location>
</feature>
<evidence type="ECO:0000313" key="2">
    <source>
        <dbReference type="EMBL" id="TJZ85145.1"/>
    </source>
</evidence>
<sequence>MNRPLATSALALILAAGPALADVTPAEVWQNLRDIYEQMGYQVQVGSEDAAGDALTLTDVTLSSDEAEAAEFTFTMPQIALTPVGDGTVRSVIDGQMTIVMRDEGPEGEPIGFDMTLDAPGNETISSGTPDEMRHSFVMPTMALSGRALESENDAPLTATLTGVEGVQTMTRAADGSGAQTYEGRADSMEMSLTASGPALDAPEGSEATDDFAATFTINDLTMSGDGTTPAGEVNFGSQPTQALQAGFAGQGTLGMGATTGTFSASALRADGPDQETSGSFEAASGTLAVSMSAEGLSYEGGLTDMAVNLTSSDMPFPIAYAAAENRFRLAMPVVASEAEQPFALTYLLDGLTLDDAIWQAMDPEATLPRDPARLSIDLEGLAVLTRNFMDPDAAVPAEGEMPFLPRSLSIRDFSMSAVGAEADVSGELTFGEDPTQPIGTLSGTFSGVNTFLDRLVAMGVVPAEQLMGPRMMMAMFARPVDGAEDQLQTEIEFREGGSIFANGQQIQ</sequence>
<keyword evidence="3" id="KW-1185">Reference proteome</keyword>
<reference evidence="2 3" key="1">
    <citation type="submission" date="2019-04" db="EMBL/GenBank/DDBJ databases">
        <authorList>
            <person name="Li J."/>
        </authorList>
    </citation>
    <scope>NUCLEOTIDE SEQUENCE [LARGE SCALE GENOMIC DNA]</scope>
    <source>
        <strain evidence="2 3">CCTCC AB2016182</strain>
    </source>
</reference>
<comment type="caution">
    <text evidence="2">The sequence shown here is derived from an EMBL/GenBank/DDBJ whole genome shotgun (WGS) entry which is preliminary data.</text>
</comment>
<name>A0A4U0QT18_9RHOB</name>
<proteinExistence type="predicted"/>
<dbReference type="RefSeq" id="WP_136856119.1">
    <property type="nucleotide sequence ID" value="NZ_SUNH01000009.1"/>
</dbReference>
<gene>
    <name evidence="2" type="ORF">FA740_07325</name>
</gene>
<dbReference type="Proteomes" id="UP000306223">
    <property type="component" value="Unassembled WGS sequence"/>
</dbReference>
<keyword evidence="1" id="KW-0732">Signal</keyword>
<evidence type="ECO:0000313" key="3">
    <source>
        <dbReference type="Proteomes" id="UP000306223"/>
    </source>
</evidence>
<dbReference type="AlphaFoldDB" id="A0A4U0QT18"/>
<dbReference type="OrthoDB" id="7791409at2"/>
<evidence type="ECO:0000256" key="1">
    <source>
        <dbReference type="SAM" id="SignalP"/>
    </source>
</evidence>
<feature type="signal peptide" evidence="1">
    <location>
        <begin position="1"/>
        <end position="21"/>
    </location>
</feature>
<organism evidence="2 3">
    <name type="scientific">Paracoccus hibiscisoli</name>
    <dbReference type="NCBI Taxonomy" id="2023261"/>
    <lineage>
        <taxon>Bacteria</taxon>
        <taxon>Pseudomonadati</taxon>
        <taxon>Pseudomonadota</taxon>
        <taxon>Alphaproteobacteria</taxon>
        <taxon>Rhodobacterales</taxon>
        <taxon>Paracoccaceae</taxon>
        <taxon>Paracoccus</taxon>
    </lineage>
</organism>